<comment type="caution">
    <text evidence="2">The sequence shown here is derived from an EMBL/GenBank/DDBJ whole genome shotgun (WGS) entry which is preliminary data.</text>
</comment>
<gene>
    <name evidence="2" type="ORF">KIN20_015688</name>
</gene>
<reference evidence="2" key="1">
    <citation type="submission" date="2021-06" db="EMBL/GenBank/DDBJ databases">
        <title>Parelaphostrongylus tenuis whole genome reference sequence.</title>
        <authorList>
            <person name="Garwood T.J."/>
            <person name="Larsen P.A."/>
            <person name="Fountain-Jones N.M."/>
            <person name="Garbe J.R."/>
            <person name="Macchietto M.G."/>
            <person name="Kania S.A."/>
            <person name="Gerhold R.W."/>
            <person name="Richards J.E."/>
            <person name="Wolf T.M."/>
        </authorList>
    </citation>
    <scope>NUCLEOTIDE SEQUENCE</scope>
    <source>
        <strain evidence="2">MNPRO001-30</strain>
        <tissue evidence="2">Meninges</tissue>
    </source>
</reference>
<evidence type="ECO:0000313" key="2">
    <source>
        <dbReference type="EMBL" id="KAJ1357519.1"/>
    </source>
</evidence>
<feature type="region of interest" description="Disordered" evidence="1">
    <location>
        <begin position="43"/>
        <end position="65"/>
    </location>
</feature>
<feature type="non-terminal residue" evidence="2">
    <location>
        <position position="65"/>
    </location>
</feature>
<evidence type="ECO:0000313" key="3">
    <source>
        <dbReference type="Proteomes" id="UP001196413"/>
    </source>
</evidence>
<dbReference type="EMBL" id="JAHQIW010003162">
    <property type="protein sequence ID" value="KAJ1357519.1"/>
    <property type="molecule type" value="Genomic_DNA"/>
</dbReference>
<dbReference type="Proteomes" id="UP001196413">
    <property type="component" value="Unassembled WGS sequence"/>
</dbReference>
<sequence>MDHLRCPNYYVIPEKIAKLTWEVCYSWTYQGDAHNRLRSHVEERVKKIKPSKPGKKQLSADVSSD</sequence>
<dbReference type="AlphaFoldDB" id="A0AAD5QQ27"/>
<feature type="compositionally biased region" description="Basic residues" evidence="1">
    <location>
        <begin position="46"/>
        <end position="55"/>
    </location>
</feature>
<organism evidence="2 3">
    <name type="scientific">Parelaphostrongylus tenuis</name>
    <name type="common">Meningeal worm</name>
    <dbReference type="NCBI Taxonomy" id="148309"/>
    <lineage>
        <taxon>Eukaryota</taxon>
        <taxon>Metazoa</taxon>
        <taxon>Ecdysozoa</taxon>
        <taxon>Nematoda</taxon>
        <taxon>Chromadorea</taxon>
        <taxon>Rhabditida</taxon>
        <taxon>Rhabditina</taxon>
        <taxon>Rhabditomorpha</taxon>
        <taxon>Strongyloidea</taxon>
        <taxon>Metastrongylidae</taxon>
        <taxon>Parelaphostrongylus</taxon>
    </lineage>
</organism>
<accession>A0AAD5QQ27</accession>
<keyword evidence="3" id="KW-1185">Reference proteome</keyword>
<proteinExistence type="predicted"/>
<name>A0AAD5QQ27_PARTN</name>
<protein>
    <submittedName>
        <fullName evidence="2">Uncharacterized protein</fullName>
    </submittedName>
</protein>
<evidence type="ECO:0000256" key="1">
    <source>
        <dbReference type="SAM" id="MobiDB-lite"/>
    </source>
</evidence>